<protein>
    <submittedName>
        <fullName evidence="1">Uncharacterized protein</fullName>
    </submittedName>
</protein>
<evidence type="ECO:0000313" key="2">
    <source>
        <dbReference type="Proteomes" id="UP000604475"/>
    </source>
</evidence>
<keyword evidence="2" id="KW-1185">Reference proteome</keyword>
<accession>A0A937RIL0</accession>
<sequence>MNNASQGGRHRNRRRFLPVLVTVIAAVLVAALAGCQSSGSPKSKNTKGPDLDDVSVSVTATAAPSTAPAVLRAADFVLGEGPETSAYTMEPDTDPTEASLFEDPIPTCMELSQSDLGGRSTDHANGPVFTDDAVGTNIRSFAAVYASTSTVSKHRELVRHDRFAGCWGRALVDELISDGDDATLLGTNWATPPAGATDRIQIQLTLLTEGTEIELHVDMVTIFTGQVESTIFIINPFEPIDESVLGTLTNQVEKKIAKQ</sequence>
<organism evidence="1 2">
    <name type="scientific">Frankia nepalensis</name>
    <dbReference type="NCBI Taxonomy" id="1836974"/>
    <lineage>
        <taxon>Bacteria</taxon>
        <taxon>Bacillati</taxon>
        <taxon>Actinomycetota</taxon>
        <taxon>Actinomycetes</taxon>
        <taxon>Frankiales</taxon>
        <taxon>Frankiaceae</taxon>
        <taxon>Frankia</taxon>
    </lineage>
</organism>
<dbReference type="Proteomes" id="UP000604475">
    <property type="component" value="Unassembled WGS sequence"/>
</dbReference>
<dbReference type="EMBL" id="JAEACQ010000233">
    <property type="protein sequence ID" value="MBL7629635.1"/>
    <property type="molecule type" value="Genomic_DNA"/>
</dbReference>
<evidence type="ECO:0000313" key="1">
    <source>
        <dbReference type="EMBL" id="MBL7629635.1"/>
    </source>
</evidence>
<reference evidence="1" key="1">
    <citation type="submission" date="2020-12" db="EMBL/GenBank/DDBJ databases">
        <title>Genomic characterization of non-nitrogen-fixing Frankia strains.</title>
        <authorList>
            <person name="Carlos-Shanley C."/>
            <person name="Guerra T."/>
            <person name="Hahn D."/>
        </authorList>
    </citation>
    <scope>NUCLEOTIDE SEQUENCE</scope>
    <source>
        <strain evidence="1">CN6</strain>
    </source>
</reference>
<name>A0A937RIL0_9ACTN</name>
<gene>
    <name evidence="1" type="ORF">I7412_21175</name>
</gene>
<comment type="caution">
    <text evidence="1">The sequence shown here is derived from an EMBL/GenBank/DDBJ whole genome shotgun (WGS) entry which is preliminary data.</text>
</comment>
<dbReference type="RefSeq" id="WP_203001211.1">
    <property type="nucleotide sequence ID" value="NZ_JADWYU010000221.1"/>
</dbReference>
<dbReference type="AlphaFoldDB" id="A0A937RIL0"/>
<proteinExistence type="predicted"/>